<dbReference type="EMBL" id="CMVM020000161">
    <property type="status" value="NOT_ANNOTATED_CDS"/>
    <property type="molecule type" value="Genomic_DNA"/>
</dbReference>
<reference evidence="2" key="2">
    <citation type="submission" date="2022-06" db="UniProtKB">
        <authorList>
            <consortium name="EnsemblMetazoa"/>
        </authorList>
    </citation>
    <scope>IDENTIFICATION</scope>
</reference>
<organism evidence="2 3">
    <name type="scientific">Onchocerca volvulus</name>
    <dbReference type="NCBI Taxonomy" id="6282"/>
    <lineage>
        <taxon>Eukaryota</taxon>
        <taxon>Metazoa</taxon>
        <taxon>Ecdysozoa</taxon>
        <taxon>Nematoda</taxon>
        <taxon>Chromadorea</taxon>
        <taxon>Rhabditida</taxon>
        <taxon>Spirurina</taxon>
        <taxon>Spiruromorpha</taxon>
        <taxon>Filarioidea</taxon>
        <taxon>Onchocercidae</taxon>
        <taxon>Onchocerca</taxon>
    </lineage>
</organism>
<dbReference type="AlphaFoldDB" id="A0A8R1Y055"/>
<feature type="transmembrane region" description="Helical" evidence="1">
    <location>
        <begin position="6"/>
        <end position="23"/>
    </location>
</feature>
<keyword evidence="1" id="KW-1133">Transmembrane helix</keyword>
<keyword evidence="3" id="KW-1185">Reference proteome</keyword>
<reference evidence="3" key="1">
    <citation type="submission" date="2013-10" db="EMBL/GenBank/DDBJ databases">
        <title>Genome sequencing of Onchocerca volvulus.</title>
        <authorList>
            <person name="Cotton J."/>
            <person name="Tsai J."/>
            <person name="Stanley E."/>
            <person name="Tracey A."/>
            <person name="Holroyd N."/>
            <person name="Lustigman S."/>
            <person name="Berriman M."/>
        </authorList>
    </citation>
    <scope>NUCLEOTIDE SEQUENCE</scope>
</reference>
<evidence type="ECO:0000313" key="2">
    <source>
        <dbReference type="EnsemblMetazoa" id="OVOC5879.1"/>
    </source>
</evidence>
<proteinExistence type="predicted"/>
<evidence type="ECO:0000313" key="3">
    <source>
        <dbReference type="Proteomes" id="UP000024404"/>
    </source>
</evidence>
<dbReference type="EnsemblMetazoa" id="OVOC5879.1">
    <property type="protein sequence ID" value="OVOC5879.1"/>
    <property type="gene ID" value="WBGene00242688"/>
</dbReference>
<dbReference type="Proteomes" id="UP000024404">
    <property type="component" value="Unassembled WGS sequence"/>
</dbReference>
<sequence>MNKITLLVALIIIDACCPFYMIARPGGIFKLRNNMHSDLRHYSSRTKKALLLNDPNYLENLYNNDYRLIPIQLSVMDYSADERNEQGKPKVSVTAIPVDNGGKYDGKNIYPKILHKKFSKPQIFSL</sequence>
<name>A0A8R1Y055_ONCVO</name>
<keyword evidence="1" id="KW-0812">Transmembrane</keyword>
<protein>
    <submittedName>
        <fullName evidence="2">Uncharacterized protein</fullName>
    </submittedName>
</protein>
<accession>A0A8R1Y055</accession>
<evidence type="ECO:0000256" key="1">
    <source>
        <dbReference type="SAM" id="Phobius"/>
    </source>
</evidence>
<keyword evidence="1" id="KW-0472">Membrane</keyword>